<dbReference type="InterPro" id="IPR006822">
    <property type="entry name" value="Coatomer_esu"/>
</dbReference>
<evidence type="ECO:0000256" key="5">
    <source>
        <dbReference type="ARBA" id="ARBA00022490"/>
    </source>
</evidence>
<evidence type="ECO:0000256" key="10">
    <source>
        <dbReference type="ARBA" id="ARBA00023329"/>
    </source>
</evidence>
<evidence type="ECO:0000313" key="12">
    <source>
        <dbReference type="EMBL" id="KAK0515966.1"/>
    </source>
</evidence>
<evidence type="ECO:0000256" key="11">
    <source>
        <dbReference type="PIRNR" id="PIRNR016478"/>
    </source>
</evidence>
<evidence type="ECO:0000256" key="7">
    <source>
        <dbReference type="ARBA" id="ARBA00022927"/>
    </source>
</evidence>
<dbReference type="SUPFAM" id="SSF48452">
    <property type="entry name" value="TPR-like"/>
    <property type="match status" value="1"/>
</dbReference>
<keyword evidence="6 11" id="KW-0931">ER-Golgi transport</keyword>
<name>A0AA39UDY2_9LECA</name>
<keyword evidence="4 11" id="KW-0813">Transport</keyword>
<keyword evidence="13" id="KW-1185">Reference proteome</keyword>
<dbReference type="PANTHER" id="PTHR10805">
    <property type="entry name" value="COATOMER SUBUNIT EPSILON"/>
    <property type="match status" value="1"/>
</dbReference>
<dbReference type="Pfam" id="PF04733">
    <property type="entry name" value="Coatomer_E"/>
    <property type="match status" value="1"/>
</dbReference>
<dbReference type="PIRSF" id="PIRSF016478">
    <property type="entry name" value="Coatomer_esu"/>
    <property type="match status" value="1"/>
</dbReference>
<keyword evidence="5 11" id="KW-0963">Cytoplasm</keyword>
<protein>
    <recommendedName>
        <fullName evidence="11">Coatomer subunit epsilon</fullName>
    </recommendedName>
</protein>
<accession>A0AA39UDY2</accession>
<dbReference type="AlphaFoldDB" id="A0AA39UDY2"/>
<proteinExistence type="inferred from homology"/>
<evidence type="ECO:0000256" key="3">
    <source>
        <dbReference type="ARBA" id="ARBA00008827"/>
    </source>
</evidence>
<dbReference type="EMBL" id="JAFEKC020000003">
    <property type="protein sequence ID" value="KAK0515966.1"/>
    <property type="molecule type" value="Genomic_DNA"/>
</dbReference>
<comment type="caution">
    <text evidence="12">The sequence shown here is derived from an EMBL/GenBank/DDBJ whole genome shotgun (WGS) entry which is preliminary data.</text>
</comment>
<sequence length="295" mass="31751">MDPFSAEGELLNIHNAFYQGQYKTVVEFDTSSLSAENKVPARTLQLRAQIASGQAKEVLANVKQEGNAPDFVAVKALAQYSTGDVSGAVSEVERLVGSQSEHPTVQVLGGIVLQGAGKTEEALSLLGKHQGSLEAIALTVQIHLQQNRTDLALKEVQAARKWAQDSLLVNIAESWVGLRLGGERYQQAFYVFEEMAQVPSTSATKSLVGQAVAELHLGRLPEAEAALQQALQKDPKDVEAIANFIVLNIISGKDSSELRSSLESAAPEHLMLVDLREKSQLFDQAATKYSAKAAS</sequence>
<dbReference type="GO" id="GO:0000139">
    <property type="term" value="C:Golgi membrane"/>
    <property type="evidence" value="ECO:0007669"/>
    <property type="project" value="UniProtKB-SubCell"/>
</dbReference>
<keyword evidence="7 11" id="KW-0653">Protein transport</keyword>
<dbReference type="GO" id="GO:0006890">
    <property type="term" value="P:retrograde vesicle-mediated transport, Golgi to endoplasmic reticulum"/>
    <property type="evidence" value="ECO:0007669"/>
    <property type="project" value="UniProtKB-UniRule"/>
</dbReference>
<evidence type="ECO:0000256" key="8">
    <source>
        <dbReference type="ARBA" id="ARBA00023034"/>
    </source>
</evidence>
<comment type="similarity">
    <text evidence="3 11">Belongs to the COPE family.</text>
</comment>
<evidence type="ECO:0000256" key="6">
    <source>
        <dbReference type="ARBA" id="ARBA00022892"/>
    </source>
</evidence>
<dbReference type="GO" id="GO:0030126">
    <property type="term" value="C:COPI vesicle coat"/>
    <property type="evidence" value="ECO:0007669"/>
    <property type="project" value="TreeGrafter"/>
</dbReference>
<dbReference type="Proteomes" id="UP001166286">
    <property type="component" value="Unassembled WGS sequence"/>
</dbReference>
<dbReference type="GO" id="GO:0005198">
    <property type="term" value="F:structural molecule activity"/>
    <property type="evidence" value="ECO:0007669"/>
    <property type="project" value="UniProtKB-UniRule"/>
</dbReference>
<keyword evidence="9 11" id="KW-0472">Membrane</keyword>
<evidence type="ECO:0000256" key="2">
    <source>
        <dbReference type="ARBA" id="ARBA00004347"/>
    </source>
</evidence>
<comment type="function">
    <text evidence="11">The coatomer is a cytosolic protein complex that binds to dilysine motifs and reversibly associates with Golgi non-clathrin-coated vesicles, which further mediate biosynthetic protein transport from the ER, via the Golgi up to the trans Golgi network. The coatomer complex is required for budding from Golgi membranes, and is essential for the retrograde Golgi-to-ER transport of dilysine-tagged proteins.</text>
</comment>
<dbReference type="Gene3D" id="1.25.40.10">
    <property type="entry name" value="Tetratricopeptide repeat domain"/>
    <property type="match status" value="1"/>
</dbReference>
<reference evidence="12" key="1">
    <citation type="submission" date="2023-03" db="EMBL/GenBank/DDBJ databases">
        <title>Complete genome of Cladonia borealis.</title>
        <authorList>
            <person name="Park H."/>
        </authorList>
    </citation>
    <scope>NUCLEOTIDE SEQUENCE</scope>
    <source>
        <strain evidence="12">ANT050790</strain>
    </source>
</reference>
<organism evidence="12 13">
    <name type="scientific">Cladonia borealis</name>
    <dbReference type="NCBI Taxonomy" id="184061"/>
    <lineage>
        <taxon>Eukaryota</taxon>
        <taxon>Fungi</taxon>
        <taxon>Dikarya</taxon>
        <taxon>Ascomycota</taxon>
        <taxon>Pezizomycotina</taxon>
        <taxon>Lecanoromycetes</taxon>
        <taxon>OSLEUM clade</taxon>
        <taxon>Lecanoromycetidae</taxon>
        <taxon>Lecanorales</taxon>
        <taxon>Lecanorineae</taxon>
        <taxon>Cladoniaceae</taxon>
        <taxon>Cladonia</taxon>
    </lineage>
</organism>
<evidence type="ECO:0000313" key="13">
    <source>
        <dbReference type="Proteomes" id="UP001166286"/>
    </source>
</evidence>
<comment type="subcellular location">
    <subcellularLocation>
        <location evidence="2">Cytoplasmic vesicle</location>
        <location evidence="2">COPI-coated vesicle membrane</location>
        <topology evidence="2">Peripheral membrane protein</topology>
        <orientation evidence="2">Cytoplasmic side</orientation>
    </subcellularLocation>
    <subcellularLocation>
        <location evidence="1">Golgi apparatus membrane</location>
        <topology evidence="1">Peripheral membrane protein</topology>
        <orientation evidence="1">Cytoplasmic side</orientation>
    </subcellularLocation>
</comment>
<evidence type="ECO:0000256" key="4">
    <source>
        <dbReference type="ARBA" id="ARBA00022448"/>
    </source>
</evidence>
<dbReference type="PANTHER" id="PTHR10805:SF0">
    <property type="entry name" value="COATOMER SUBUNIT EPSILON"/>
    <property type="match status" value="1"/>
</dbReference>
<gene>
    <name evidence="12" type="ORF">JMJ35_002000</name>
</gene>
<dbReference type="InterPro" id="IPR011990">
    <property type="entry name" value="TPR-like_helical_dom_sf"/>
</dbReference>
<evidence type="ECO:0000256" key="9">
    <source>
        <dbReference type="ARBA" id="ARBA00023136"/>
    </source>
</evidence>
<evidence type="ECO:0000256" key="1">
    <source>
        <dbReference type="ARBA" id="ARBA00004255"/>
    </source>
</evidence>
<dbReference type="GO" id="GO:0006888">
    <property type="term" value="P:endoplasmic reticulum to Golgi vesicle-mediated transport"/>
    <property type="evidence" value="ECO:0007669"/>
    <property type="project" value="TreeGrafter"/>
</dbReference>
<dbReference type="GO" id="GO:0015031">
    <property type="term" value="P:protein transport"/>
    <property type="evidence" value="ECO:0007669"/>
    <property type="project" value="UniProtKB-UniRule"/>
</dbReference>
<keyword evidence="8 11" id="KW-0333">Golgi apparatus</keyword>
<dbReference type="GO" id="GO:0006891">
    <property type="term" value="P:intra-Golgi vesicle-mediated transport"/>
    <property type="evidence" value="ECO:0007669"/>
    <property type="project" value="TreeGrafter"/>
</dbReference>
<keyword evidence="10 11" id="KW-0968">Cytoplasmic vesicle</keyword>